<sequence>MSINVVLTLSSLFLVLVIGGCTKVVDPNFAQDQDANELVFGYIQVETDGSNPRGYPTHVRFIAMTETTTRERFRVDVRSDSDVFSLRLPVGTYSVDRVQFNEGPFMYESHVQLEFHVPEGKAVYLGVWQFDVETPRTIRHMRIQVAEGDQELPMLFSANLVTDSTPITTVLPKPEVFETRVFTVAPYPKIKYFYRQ</sequence>
<dbReference type="EMBL" id="JAQOUE010000001">
    <property type="protein sequence ID" value="MDT7040815.1"/>
    <property type="molecule type" value="Genomic_DNA"/>
</dbReference>
<keyword evidence="2" id="KW-1185">Reference proteome</keyword>
<reference evidence="1 2" key="1">
    <citation type="journal article" date="2023" name="ISME J.">
        <title>Cultivation and genomic characterization of novel and ubiquitous marine nitrite-oxidizing bacteria from the Nitrospirales.</title>
        <authorList>
            <person name="Mueller A.J."/>
            <person name="Daebeler A."/>
            <person name="Herbold C.W."/>
            <person name="Kirkegaard R.H."/>
            <person name="Daims H."/>
        </authorList>
    </citation>
    <scope>NUCLEOTIDE SEQUENCE [LARGE SCALE GENOMIC DNA]</scope>
    <source>
        <strain evidence="1 2">EB</strain>
    </source>
</reference>
<name>A0ABU3K342_9BACT</name>
<organism evidence="1 2">
    <name type="scientific">Candidatus Nitronereus thalassa</name>
    <dbReference type="NCBI Taxonomy" id="3020898"/>
    <lineage>
        <taxon>Bacteria</taxon>
        <taxon>Pseudomonadati</taxon>
        <taxon>Nitrospirota</taxon>
        <taxon>Nitrospiria</taxon>
        <taxon>Nitrospirales</taxon>
        <taxon>Nitrospiraceae</taxon>
        <taxon>Candidatus Nitronereus</taxon>
    </lineage>
</organism>
<evidence type="ECO:0000313" key="1">
    <source>
        <dbReference type="EMBL" id="MDT7040815.1"/>
    </source>
</evidence>
<comment type="caution">
    <text evidence="1">The sequence shown here is derived from an EMBL/GenBank/DDBJ whole genome shotgun (WGS) entry which is preliminary data.</text>
</comment>
<dbReference type="Proteomes" id="UP001250932">
    <property type="component" value="Unassembled WGS sequence"/>
</dbReference>
<protein>
    <recommendedName>
        <fullName evidence="3">Carboxypeptidase regulatory-like domain-containing protein</fullName>
    </recommendedName>
</protein>
<accession>A0ABU3K342</accession>
<evidence type="ECO:0000313" key="2">
    <source>
        <dbReference type="Proteomes" id="UP001250932"/>
    </source>
</evidence>
<dbReference type="RefSeq" id="WP_313831174.1">
    <property type="nucleotide sequence ID" value="NZ_JAQOUE010000001.1"/>
</dbReference>
<evidence type="ECO:0008006" key="3">
    <source>
        <dbReference type="Google" id="ProtNLM"/>
    </source>
</evidence>
<gene>
    <name evidence="1" type="ORF">PPG34_00545</name>
</gene>
<proteinExistence type="predicted"/>